<reference evidence="1 2" key="1">
    <citation type="submission" date="2018-12" db="EMBL/GenBank/DDBJ databases">
        <authorList>
            <person name="Toschakov S.V."/>
        </authorList>
    </citation>
    <scope>NUCLEOTIDE SEQUENCE [LARGE SCALE GENOMIC DNA]</scope>
    <source>
        <strain evidence="1 2">GM2012</strain>
    </source>
</reference>
<evidence type="ECO:0000313" key="2">
    <source>
        <dbReference type="Proteomes" id="UP000280296"/>
    </source>
</evidence>
<keyword evidence="2" id="KW-1185">Reference proteome</keyword>
<dbReference type="CDD" id="cd02603">
    <property type="entry name" value="HAD_sEH-N_like"/>
    <property type="match status" value="1"/>
</dbReference>
<dbReference type="PANTHER" id="PTHR43611:SF3">
    <property type="entry name" value="FLAVIN MONONUCLEOTIDE HYDROLASE 1, CHLOROPLATIC"/>
    <property type="match status" value="1"/>
</dbReference>
<organism evidence="1 2">
    <name type="scientific">Tautonia sociabilis</name>
    <dbReference type="NCBI Taxonomy" id="2080755"/>
    <lineage>
        <taxon>Bacteria</taxon>
        <taxon>Pseudomonadati</taxon>
        <taxon>Planctomycetota</taxon>
        <taxon>Planctomycetia</taxon>
        <taxon>Isosphaerales</taxon>
        <taxon>Isosphaeraceae</taxon>
        <taxon>Tautonia</taxon>
    </lineage>
</organism>
<dbReference type="InterPro" id="IPR023214">
    <property type="entry name" value="HAD_sf"/>
</dbReference>
<comment type="caution">
    <text evidence="1">The sequence shown here is derived from an EMBL/GenBank/DDBJ whole genome shotgun (WGS) entry which is preliminary data.</text>
</comment>
<dbReference type="Gene3D" id="3.40.50.1000">
    <property type="entry name" value="HAD superfamily/HAD-like"/>
    <property type="match status" value="1"/>
</dbReference>
<dbReference type="Proteomes" id="UP000280296">
    <property type="component" value="Unassembled WGS sequence"/>
</dbReference>
<dbReference type="Pfam" id="PF00702">
    <property type="entry name" value="Hydrolase"/>
    <property type="match status" value="1"/>
</dbReference>
<dbReference type="Gene3D" id="1.10.150.240">
    <property type="entry name" value="Putative phosphatase, domain 2"/>
    <property type="match status" value="1"/>
</dbReference>
<dbReference type="InterPro" id="IPR006439">
    <property type="entry name" value="HAD-SF_hydro_IA"/>
</dbReference>
<dbReference type="AlphaFoldDB" id="A0A432MM81"/>
<proteinExistence type="predicted"/>
<gene>
    <name evidence="1" type="ORF">TsocGM_07655</name>
</gene>
<name>A0A432MM81_9BACT</name>
<dbReference type="InterPro" id="IPR023198">
    <property type="entry name" value="PGP-like_dom2"/>
</dbReference>
<dbReference type="NCBIfam" id="TIGR01509">
    <property type="entry name" value="HAD-SF-IA-v3"/>
    <property type="match status" value="1"/>
</dbReference>
<dbReference type="OrthoDB" id="9797415at2"/>
<dbReference type="SUPFAM" id="SSF56784">
    <property type="entry name" value="HAD-like"/>
    <property type="match status" value="1"/>
</dbReference>
<sequence>MPHPALVFDFGNVVAFFDYARACEAIGRPRGLDGSSLLETARRAGLAEPLLAFESGRMGSEQFCRAASRLLGVDLPVDEFAAAWADIFWPNESIVPLIRALADNGHRLILGSNTNPLHSNHFRRQFAETLALFDHLVLSFEVGHVKPAPEFFLACAEAAGAPPADCVFIDDLPENVEGARQAGLIGVHYVDTPTLAADLRALGIPVPSSPR</sequence>
<dbReference type="EMBL" id="RYZH01000011">
    <property type="protein sequence ID" value="RUL88390.1"/>
    <property type="molecule type" value="Genomic_DNA"/>
</dbReference>
<dbReference type="RefSeq" id="WP_126724717.1">
    <property type="nucleotide sequence ID" value="NZ_RYZH01000011.1"/>
</dbReference>
<dbReference type="InterPro" id="IPR036412">
    <property type="entry name" value="HAD-like_sf"/>
</dbReference>
<protein>
    <submittedName>
        <fullName evidence="1">HAD family phosphatase</fullName>
    </submittedName>
</protein>
<dbReference type="PANTHER" id="PTHR43611">
    <property type="entry name" value="ALPHA-D-GLUCOSE 1-PHOSPHATE PHOSPHATASE"/>
    <property type="match status" value="1"/>
</dbReference>
<reference evidence="1 2" key="2">
    <citation type="submission" date="2019-01" db="EMBL/GenBank/DDBJ databases">
        <title>Tautonia sociabilis, a novel thermotolerant planctomycete of Isosphaeraceae family, isolated from a 4000 m deep subterranean habitat.</title>
        <authorList>
            <person name="Kovaleva O.L."/>
            <person name="Elcheninov A.G."/>
            <person name="Van Heerden E."/>
            <person name="Toshchakov S.V."/>
            <person name="Novikov A."/>
            <person name="Bonch-Osmolovskaya E.A."/>
            <person name="Kublanov I.V."/>
        </authorList>
    </citation>
    <scope>NUCLEOTIDE SEQUENCE [LARGE SCALE GENOMIC DNA]</scope>
    <source>
        <strain evidence="1 2">GM2012</strain>
    </source>
</reference>
<evidence type="ECO:0000313" key="1">
    <source>
        <dbReference type="EMBL" id="RUL88390.1"/>
    </source>
</evidence>
<accession>A0A432MM81</accession>